<accession>A0ABW0KHW6</accession>
<reference evidence="2" key="1">
    <citation type="journal article" date="2019" name="Int. J. Syst. Evol. Microbiol.">
        <title>The Global Catalogue of Microorganisms (GCM) 10K type strain sequencing project: providing services to taxonomists for standard genome sequencing and annotation.</title>
        <authorList>
            <consortium name="The Broad Institute Genomics Platform"/>
            <consortium name="The Broad Institute Genome Sequencing Center for Infectious Disease"/>
            <person name="Wu L."/>
            <person name="Ma J."/>
        </authorList>
    </citation>
    <scope>NUCLEOTIDE SEQUENCE [LARGE SCALE GENOMIC DNA]</scope>
    <source>
        <strain evidence="2">KACC 11904</strain>
    </source>
</reference>
<gene>
    <name evidence="1" type="ORF">ACFPOG_29415</name>
</gene>
<dbReference type="Proteomes" id="UP001596044">
    <property type="component" value="Unassembled WGS sequence"/>
</dbReference>
<organism evidence="1 2">
    <name type="scientific">Paenibacillus aestuarii</name>
    <dbReference type="NCBI Taxonomy" id="516965"/>
    <lineage>
        <taxon>Bacteria</taxon>
        <taxon>Bacillati</taxon>
        <taxon>Bacillota</taxon>
        <taxon>Bacilli</taxon>
        <taxon>Bacillales</taxon>
        <taxon>Paenibacillaceae</taxon>
        <taxon>Paenibacillus</taxon>
    </lineage>
</organism>
<evidence type="ECO:0000313" key="2">
    <source>
        <dbReference type="Proteomes" id="UP001596044"/>
    </source>
</evidence>
<keyword evidence="2" id="KW-1185">Reference proteome</keyword>
<evidence type="ECO:0000313" key="1">
    <source>
        <dbReference type="EMBL" id="MFC5452333.1"/>
    </source>
</evidence>
<name>A0ABW0KHW6_9BACL</name>
<sequence>MNIINSKEIEVLDATLSGVMNNDGVIEWYINIDCGTTYFDGISTKPRLYLERFEWGITCIKEILTSKIIIEEGSRLSNNTMLPGERLCCLYAFEHQFLNYKNGDLHVTWRAMNSNIYPDKFKIEMDTKIDFLGFNLGEIDLESAIRNIKFNTSGLVYYQEDGTLYLIPEGNE</sequence>
<dbReference type="RefSeq" id="WP_270881611.1">
    <property type="nucleotide sequence ID" value="NZ_JAQFVF010000056.1"/>
</dbReference>
<dbReference type="EMBL" id="JBHSMJ010000048">
    <property type="protein sequence ID" value="MFC5452333.1"/>
    <property type="molecule type" value="Genomic_DNA"/>
</dbReference>
<protein>
    <submittedName>
        <fullName evidence="1">Uncharacterized protein</fullName>
    </submittedName>
</protein>
<proteinExistence type="predicted"/>
<comment type="caution">
    <text evidence="1">The sequence shown here is derived from an EMBL/GenBank/DDBJ whole genome shotgun (WGS) entry which is preliminary data.</text>
</comment>